<dbReference type="PRINTS" id="PR00035">
    <property type="entry name" value="HTHGNTR"/>
</dbReference>
<dbReference type="CDD" id="cd07377">
    <property type="entry name" value="WHTH_GntR"/>
    <property type="match status" value="1"/>
</dbReference>
<dbReference type="Gene3D" id="1.20.120.530">
    <property type="entry name" value="GntR ligand-binding domain-like"/>
    <property type="match status" value="1"/>
</dbReference>
<sequence length="247" mass="26960">MAAQTPAATEETGRLPLTIQVSRDLQARIGRGELRPGDRLPTERELMARYGVSRTVVREAISSLRAGGQIETQQGRGAFVLSPAPPPPRLDASEIGPLEDVVKLVEIRIALESEAASLAAQRHSAAQLAELDAISAAFAEALEEPDRSAAHDQDFHLCVARMSGNLYFAELLSGLSPNLLPRARVDLHRGDARAKADYLRRLLQEHAQIRDAIARADADEARAAMRLHLSNSRERLRRALEAARGPH</sequence>
<dbReference type="InterPro" id="IPR036388">
    <property type="entry name" value="WH-like_DNA-bd_sf"/>
</dbReference>
<reference evidence="5 6" key="1">
    <citation type="submission" date="2016-11" db="EMBL/GenBank/DDBJ databases">
        <authorList>
            <person name="Jaros S."/>
            <person name="Januszkiewicz K."/>
            <person name="Wedrychowicz H."/>
        </authorList>
    </citation>
    <scope>NUCLEOTIDE SEQUENCE [LARGE SCALE GENOMIC DNA]</scope>
    <source>
        <strain evidence="5 6">DSM 14916</strain>
    </source>
</reference>
<dbReference type="Proteomes" id="UP000184387">
    <property type="component" value="Unassembled WGS sequence"/>
</dbReference>
<evidence type="ECO:0000256" key="3">
    <source>
        <dbReference type="ARBA" id="ARBA00023163"/>
    </source>
</evidence>
<dbReference type="PANTHER" id="PTHR43537">
    <property type="entry name" value="TRANSCRIPTIONAL REGULATOR, GNTR FAMILY"/>
    <property type="match status" value="1"/>
</dbReference>
<proteinExistence type="predicted"/>
<gene>
    <name evidence="5" type="ORF">SAMN02745194_04075</name>
</gene>
<dbReference type="Gene3D" id="1.10.10.10">
    <property type="entry name" value="Winged helix-like DNA-binding domain superfamily/Winged helix DNA-binding domain"/>
    <property type="match status" value="1"/>
</dbReference>
<dbReference type="RefSeq" id="WP_073138155.1">
    <property type="nucleotide sequence ID" value="NZ_FQZF01000030.1"/>
</dbReference>
<evidence type="ECO:0000256" key="1">
    <source>
        <dbReference type="ARBA" id="ARBA00023015"/>
    </source>
</evidence>
<dbReference type="EMBL" id="FQZF01000030">
    <property type="protein sequence ID" value="SHK06225.1"/>
    <property type="molecule type" value="Genomic_DNA"/>
</dbReference>
<dbReference type="PANTHER" id="PTHR43537:SF5">
    <property type="entry name" value="UXU OPERON TRANSCRIPTIONAL REGULATOR"/>
    <property type="match status" value="1"/>
</dbReference>
<protein>
    <submittedName>
        <fullName evidence="5">DNA-binding transcriptional regulator, FadR family</fullName>
    </submittedName>
</protein>
<dbReference type="AlphaFoldDB" id="A0A1M6PE39"/>
<dbReference type="InterPro" id="IPR011711">
    <property type="entry name" value="GntR_C"/>
</dbReference>
<name>A0A1M6PE39_9PROT</name>
<organism evidence="5 6">
    <name type="scientific">Muricoccus roseus</name>
    <dbReference type="NCBI Taxonomy" id="198092"/>
    <lineage>
        <taxon>Bacteria</taxon>
        <taxon>Pseudomonadati</taxon>
        <taxon>Pseudomonadota</taxon>
        <taxon>Alphaproteobacteria</taxon>
        <taxon>Acetobacterales</taxon>
        <taxon>Roseomonadaceae</taxon>
        <taxon>Muricoccus</taxon>
    </lineage>
</organism>
<dbReference type="STRING" id="198092.SAMN02745194_04075"/>
<dbReference type="SMART" id="SM00345">
    <property type="entry name" value="HTH_GNTR"/>
    <property type="match status" value="1"/>
</dbReference>
<dbReference type="InterPro" id="IPR036390">
    <property type="entry name" value="WH_DNA-bd_sf"/>
</dbReference>
<keyword evidence="1" id="KW-0805">Transcription regulation</keyword>
<dbReference type="SUPFAM" id="SSF48008">
    <property type="entry name" value="GntR ligand-binding domain-like"/>
    <property type="match status" value="1"/>
</dbReference>
<keyword evidence="6" id="KW-1185">Reference proteome</keyword>
<dbReference type="InterPro" id="IPR008920">
    <property type="entry name" value="TF_FadR/GntR_C"/>
</dbReference>
<dbReference type="GO" id="GO:0003677">
    <property type="term" value="F:DNA binding"/>
    <property type="evidence" value="ECO:0007669"/>
    <property type="project" value="UniProtKB-KW"/>
</dbReference>
<dbReference type="SMART" id="SM00895">
    <property type="entry name" value="FCD"/>
    <property type="match status" value="1"/>
</dbReference>
<accession>A0A1M6PE39</accession>
<evidence type="ECO:0000313" key="6">
    <source>
        <dbReference type="Proteomes" id="UP000184387"/>
    </source>
</evidence>
<keyword evidence="2 5" id="KW-0238">DNA-binding</keyword>
<dbReference type="InterPro" id="IPR000524">
    <property type="entry name" value="Tscrpt_reg_HTH_GntR"/>
</dbReference>
<evidence type="ECO:0000313" key="5">
    <source>
        <dbReference type="EMBL" id="SHK06225.1"/>
    </source>
</evidence>
<dbReference type="SUPFAM" id="SSF46785">
    <property type="entry name" value="Winged helix' DNA-binding domain"/>
    <property type="match status" value="1"/>
</dbReference>
<evidence type="ECO:0000259" key="4">
    <source>
        <dbReference type="PROSITE" id="PS50949"/>
    </source>
</evidence>
<dbReference type="GO" id="GO:0003700">
    <property type="term" value="F:DNA-binding transcription factor activity"/>
    <property type="evidence" value="ECO:0007669"/>
    <property type="project" value="InterPro"/>
</dbReference>
<dbReference type="OrthoDB" id="9809707at2"/>
<dbReference type="Pfam" id="PF07729">
    <property type="entry name" value="FCD"/>
    <property type="match status" value="1"/>
</dbReference>
<dbReference type="PROSITE" id="PS50949">
    <property type="entry name" value="HTH_GNTR"/>
    <property type="match status" value="1"/>
</dbReference>
<feature type="domain" description="HTH gntR-type" evidence="4">
    <location>
        <begin position="15"/>
        <end position="83"/>
    </location>
</feature>
<dbReference type="Pfam" id="PF00392">
    <property type="entry name" value="GntR"/>
    <property type="match status" value="1"/>
</dbReference>
<evidence type="ECO:0000256" key="2">
    <source>
        <dbReference type="ARBA" id="ARBA00023125"/>
    </source>
</evidence>
<keyword evidence="3" id="KW-0804">Transcription</keyword>